<evidence type="ECO:0000313" key="3">
    <source>
        <dbReference type="Proteomes" id="UP000747542"/>
    </source>
</evidence>
<evidence type="ECO:0000256" key="1">
    <source>
        <dbReference type="SAM" id="MobiDB-lite"/>
    </source>
</evidence>
<dbReference type="Proteomes" id="UP000747542">
    <property type="component" value="Unassembled WGS sequence"/>
</dbReference>
<proteinExistence type="predicted"/>
<reference evidence="2" key="1">
    <citation type="journal article" date="2021" name="Sci. Adv.">
        <title>The American lobster genome reveals insights on longevity, neural, and immune adaptations.</title>
        <authorList>
            <person name="Polinski J.M."/>
            <person name="Zimin A.V."/>
            <person name="Clark K.F."/>
            <person name="Kohn A.B."/>
            <person name="Sadowski N."/>
            <person name="Timp W."/>
            <person name="Ptitsyn A."/>
            <person name="Khanna P."/>
            <person name="Romanova D.Y."/>
            <person name="Williams P."/>
            <person name="Greenwood S.J."/>
            <person name="Moroz L.L."/>
            <person name="Walt D.R."/>
            <person name="Bodnar A.G."/>
        </authorList>
    </citation>
    <scope>NUCLEOTIDE SEQUENCE</scope>
    <source>
        <strain evidence="2">GMGI-L3</strain>
    </source>
</reference>
<dbReference type="AlphaFoldDB" id="A0A8J5MZV6"/>
<evidence type="ECO:0000313" key="2">
    <source>
        <dbReference type="EMBL" id="KAG7170225.1"/>
    </source>
</evidence>
<name>A0A8J5MZV6_HOMAM</name>
<organism evidence="2 3">
    <name type="scientific">Homarus americanus</name>
    <name type="common">American lobster</name>
    <dbReference type="NCBI Taxonomy" id="6706"/>
    <lineage>
        <taxon>Eukaryota</taxon>
        <taxon>Metazoa</taxon>
        <taxon>Ecdysozoa</taxon>
        <taxon>Arthropoda</taxon>
        <taxon>Crustacea</taxon>
        <taxon>Multicrustacea</taxon>
        <taxon>Malacostraca</taxon>
        <taxon>Eumalacostraca</taxon>
        <taxon>Eucarida</taxon>
        <taxon>Decapoda</taxon>
        <taxon>Pleocyemata</taxon>
        <taxon>Astacidea</taxon>
        <taxon>Nephropoidea</taxon>
        <taxon>Nephropidae</taxon>
        <taxon>Homarus</taxon>
    </lineage>
</organism>
<sequence>MERKLKKNNPTTLTSSATQVASDGATMAGASVGAGVETLLVNSGEVGEGETLQDFSISDKTSLLSCKVSVDAVGGRRWLGDGSFWCSKQLSVTRDK</sequence>
<feature type="region of interest" description="Disordered" evidence="1">
    <location>
        <begin position="1"/>
        <end position="20"/>
    </location>
</feature>
<comment type="caution">
    <text evidence="2">The sequence shown here is derived from an EMBL/GenBank/DDBJ whole genome shotgun (WGS) entry which is preliminary data.</text>
</comment>
<keyword evidence="3" id="KW-1185">Reference proteome</keyword>
<gene>
    <name evidence="2" type="ORF">Hamer_G022981</name>
</gene>
<accession>A0A8J5MZV6</accession>
<dbReference type="EMBL" id="JAHLQT010014835">
    <property type="protein sequence ID" value="KAG7170225.1"/>
    <property type="molecule type" value="Genomic_DNA"/>
</dbReference>
<protein>
    <submittedName>
        <fullName evidence="2">Uncharacterized protein</fullName>
    </submittedName>
</protein>
<feature type="compositionally biased region" description="Polar residues" evidence="1">
    <location>
        <begin position="8"/>
        <end position="20"/>
    </location>
</feature>